<evidence type="ECO:0000313" key="5">
    <source>
        <dbReference type="Ensembl" id="ENSELUP00000004584.2"/>
    </source>
</evidence>
<dbReference type="InterPro" id="IPR028021">
    <property type="entry name" value="Katanin_C-terminal"/>
</dbReference>
<feature type="domain" description="Katanin p80 subunit C-terminal" evidence="4">
    <location>
        <begin position="139"/>
        <end position="290"/>
    </location>
</feature>
<dbReference type="PANTHER" id="PTHR14682:SF1">
    <property type="entry name" value="KATNB1-LIKE PROTEIN 1"/>
    <property type="match status" value="1"/>
</dbReference>
<evidence type="ECO:0000313" key="6">
    <source>
        <dbReference type="Proteomes" id="UP000265140"/>
    </source>
</evidence>
<evidence type="ECO:0000259" key="4">
    <source>
        <dbReference type="Pfam" id="PF13925"/>
    </source>
</evidence>
<reference evidence="5" key="2">
    <citation type="submission" date="2020-02" db="EMBL/GenBank/DDBJ databases">
        <title>Esox lucius (northern pike) genome, fEsoLuc1, primary haplotype.</title>
        <authorList>
            <person name="Myers G."/>
            <person name="Karagic N."/>
            <person name="Meyer A."/>
            <person name="Pippel M."/>
            <person name="Reichard M."/>
            <person name="Winkler S."/>
            <person name="Tracey A."/>
            <person name="Sims Y."/>
            <person name="Howe K."/>
            <person name="Rhie A."/>
            <person name="Formenti G."/>
            <person name="Durbin R."/>
            <person name="Fedrigo O."/>
            <person name="Jarvis E.D."/>
        </authorList>
    </citation>
    <scope>NUCLEOTIDE SEQUENCE [LARGE SCALE GENOMIC DNA]</scope>
</reference>
<dbReference type="GO" id="GO:0005730">
    <property type="term" value="C:nucleolus"/>
    <property type="evidence" value="ECO:0007669"/>
    <property type="project" value="TreeGrafter"/>
</dbReference>
<dbReference type="GO" id="GO:0005856">
    <property type="term" value="C:cytoskeleton"/>
    <property type="evidence" value="ECO:0007669"/>
    <property type="project" value="UniProtKB-SubCell"/>
</dbReference>
<comment type="subcellular location">
    <subcellularLocation>
        <location evidence="1">Cytoplasm</location>
        <location evidence="1">Cytoskeleton</location>
    </subcellularLocation>
</comment>
<gene>
    <name evidence="5" type="primary">KATNBL1</name>
</gene>
<evidence type="ECO:0000256" key="2">
    <source>
        <dbReference type="ARBA" id="ARBA00022490"/>
    </source>
</evidence>
<dbReference type="OMA" id="KNWWEEL"/>
<accession>A0A3P8XLN9</accession>
<reference evidence="5" key="4">
    <citation type="submission" date="2025-09" db="UniProtKB">
        <authorList>
            <consortium name="Ensembl"/>
        </authorList>
    </citation>
    <scope>IDENTIFICATION</scope>
</reference>
<dbReference type="InParanoid" id="A0A3P8XLN9"/>
<dbReference type="Ensembl" id="ENSELUT00000012149.3">
    <property type="protein sequence ID" value="ENSELUP00000004584.2"/>
    <property type="gene ID" value="ENSELUG00000005703.3"/>
</dbReference>
<dbReference type="Pfam" id="PF13925">
    <property type="entry name" value="Katanin_con80"/>
    <property type="match status" value="1"/>
</dbReference>
<dbReference type="Proteomes" id="UP000265140">
    <property type="component" value="Chromosome 15"/>
</dbReference>
<keyword evidence="2" id="KW-0963">Cytoplasm</keyword>
<dbReference type="OrthoDB" id="8754475at2759"/>
<name>A0A3P8XLN9_ESOLU</name>
<organism evidence="5 6">
    <name type="scientific">Esox lucius</name>
    <name type="common">Northern pike</name>
    <dbReference type="NCBI Taxonomy" id="8010"/>
    <lineage>
        <taxon>Eukaryota</taxon>
        <taxon>Metazoa</taxon>
        <taxon>Chordata</taxon>
        <taxon>Craniata</taxon>
        <taxon>Vertebrata</taxon>
        <taxon>Euteleostomi</taxon>
        <taxon>Actinopterygii</taxon>
        <taxon>Neopterygii</taxon>
        <taxon>Teleostei</taxon>
        <taxon>Protacanthopterygii</taxon>
        <taxon>Esociformes</taxon>
        <taxon>Esocidae</taxon>
        <taxon>Esox</taxon>
    </lineage>
</organism>
<reference evidence="6" key="1">
    <citation type="journal article" date="2014" name="PLoS ONE">
        <title>The genome and linkage map of the northern pike (Esox lucius): conserved synteny revealed between the salmonid sister group and the Neoteleostei.</title>
        <authorList>
            <person name="Rondeau E.B."/>
            <person name="Minkley D.R."/>
            <person name="Leong J.S."/>
            <person name="Messmer A.M."/>
            <person name="Jantzen J.R."/>
            <person name="von Schalburg K.R."/>
            <person name="Lemon C."/>
            <person name="Bird N.H."/>
            <person name="Koop B.F."/>
        </authorList>
    </citation>
    <scope>NUCLEOTIDE SEQUENCE</scope>
</reference>
<dbReference type="Bgee" id="ENSELUG00000005703">
    <property type="expression patterns" value="Expressed in muscle tissue and 14 other cell types or tissues"/>
</dbReference>
<evidence type="ECO:0000256" key="1">
    <source>
        <dbReference type="ARBA" id="ARBA00004245"/>
    </source>
</evidence>
<dbReference type="GeneTree" id="ENSGT00390000012351"/>
<dbReference type="GO" id="GO:0008017">
    <property type="term" value="F:microtubule binding"/>
    <property type="evidence" value="ECO:0007669"/>
    <property type="project" value="InterPro"/>
</dbReference>
<dbReference type="AlphaFoldDB" id="A0A3P8XLN9"/>
<reference evidence="5" key="3">
    <citation type="submission" date="2025-08" db="UniProtKB">
        <authorList>
            <consortium name="Ensembl"/>
        </authorList>
    </citation>
    <scope>IDENTIFICATION</scope>
</reference>
<dbReference type="InterPro" id="IPR042404">
    <property type="entry name" value="KATNBL1"/>
</dbReference>
<keyword evidence="6" id="KW-1185">Reference proteome</keyword>
<dbReference type="PANTHER" id="PTHR14682">
    <property type="entry name" value="KATNB1-LIKE PROTEIN 1"/>
    <property type="match status" value="1"/>
</dbReference>
<keyword evidence="3" id="KW-0206">Cytoskeleton</keyword>
<sequence length="296" mass="34180">MTSEEQDSDDGEYRSIEDAQYRVIYTHTKNSKELEFCEKENIIKKRCSAGRSAYNPGRLKRVVSCKRKTHHLNVSRRKQPSTGRTHDVASKKNEIACVQDEMEEIFYMDPWEFPPTVPDTSETEERVSKDSDYFIELSKDHSRMMEVLFGRNLRLTVALTLWQRNVGELLTYFLRIQDSGVFVDFLPMIIKSLDAESPRVSIGCCVDLFPLVKKVLTNPYEDYLVVGLQWIHSVLKHWWPALSASKRSDTQCTDGNVQVFKQQLKEFWDQEPYLISVPGSAGEIAKVIDSCLLKLP</sequence>
<protein>
    <recommendedName>
        <fullName evidence="4">Katanin p80 subunit C-terminal domain-containing protein</fullName>
    </recommendedName>
</protein>
<evidence type="ECO:0000256" key="3">
    <source>
        <dbReference type="ARBA" id="ARBA00023212"/>
    </source>
</evidence>
<proteinExistence type="predicted"/>